<evidence type="ECO:0008006" key="4">
    <source>
        <dbReference type="Google" id="ProtNLM"/>
    </source>
</evidence>
<dbReference type="EMBL" id="FTOV01000007">
    <property type="protein sequence ID" value="SIT11580.1"/>
    <property type="molecule type" value="Genomic_DNA"/>
</dbReference>
<dbReference type="STRING" id="373672.SAMN05421785_1079"/>
<reference evidence="2 3" key="1">
    <citation type="submission" date="2017-01" db="EMBL/GenBank/DDBJ databases">
        <authorList>
            <person name="Mah S.A."/>
            <person name="Swanson W.J."/>
            <person name="Moy G.W."/>
            <person name="Vacquier V.D."/>
        </authorList>
    </citation>
    <scope>NUCLEOTIDE SEQUENCE [LARGE SCALE GENOMIC DNA]</scope>
    <source>
        <strain evidence="2 3">DSM 18014</strain>
    </source>
</reference>
<keyword evidence="1" id="KW-0732">Signal</keyword>
<organism evidence="2 3">
    <name type="scientific">Chryseobacterium gambrini</name>
    <dbReference type="NCBI Taxonomy" id="373672"/>
    <lineage>
        <taxon>Bacteria</taxon>
        <taxon>Pseudomonadati</taxon>
        <taxon>Bacteroidota</taxon>
        <taxon>Flavobacteriia</taxon>
        <taxon>Flavobacteriales</taxon>
        <taxon>Weeksellaceae</taxon>
        <taxon>Chryseobacterium group</taxon>
        <taxon>Chryseobacterium</taxon>
    </lineage>
</organism>
<accession>A0A1N7PM36</accession>
<dbReference type="RefSeq" id="WP_076393713.1">
    <property type="nucleotide sequence ID" value="NZ_CP116008.1"/>
</dbReference>
<protein>
    <recommendedName>
        <fullName evidence="4">DUF3575 domain-containing protein</fullName>
    </recommendedName>
</protein>
<gene>
    <name evidence="2" type="ORF">SAMN05421785_1079</name>
</gene>
<proteinExistence type="predicted"/>
<evidence type="ECO:0000313" key="2">
    <source>
        <dbReference type="EMBL" id="SIT11580.1"/>
    </source>
</evidence>
<sequence>MKKLLLLLSFLPLLSFAQENNEVKINAFGIFKSRIDIGYERIINYNAGIGSYFIYQWKEKYTVMPYYRFYTDNEGIAKDFFIEALAIYNRNKYSPLDDNGQTLNNEKWGSSLGIGAGVGEKYVFLSNLFVEAGLEAGIVKNLSASDRDQYGGLFRLFISAGYRF</sequence>
<evidence type="ECO:0000256" key="1">
    <source>
        <dbReference type="SAM" id="SignalP"/>
    </source>
</evidence>
<dbReference type="Proteomes" id="UP000185781">
    <property type="component" value="Unassembled WGS sequence"/>
</dbReference>
<name>A0A1N7PM36_9FLAO</name>
<evidence type="ECO:0000313" key="3">
    <source>
        <dbReference type="Proteomes" id="UP000185781"/>
    </source>
</evidence>
<feature type="signal peptide" evidence="1">
    <location>
        <begin position="1"/>
        <end position="17"/>
    </location>
</feature>
<feature type="chain" id="PRO_5012252986" description="DUF3575 domain-containing protein" evidence="1">
    <location>
        <begin position="18"/>
        <end position="164"/>
    </location>
</feature>
<dbReference type="AlphaFoldDB" id="A0A1N7PM36"/>